<dbReference type="RefSeq" id="WP_185443840.1">
    <property type="nucleotide sequence ID" value="NZ_CP043661.1"/>
</dbReference>
<dbReference type="Proteomes" id="UP000515563">
    <property type="component" value="Chromosome"/>
</dbReference>
<name>A0A7G6X5C1_9ACTN</name>
<feature type="transmembrane region" description="Helical" evidence="2">
    <location>
        <begin position="95"/>
        <end position="116"/>
    </location>
</feature>
<sequence>MTTATSARPTSVAALRWAHAAIALVILGALVIQLTLLFTGGADANSGQTGEAVSIGVRPWRLFSYFTIESNLIVLAACVALVLRPDRDGHVWKVARLDSLLGIVITGLVFAIVLAPQVHLTGATMVATIGFHYVSPWPTLLAWLVFGPRPRMTWRTVAAAFIWPSERPRAQDATASPVLTGCGAGHPVGAVTQATTHSCQQSGRCPAQPHKSNRIDRSTT</sequence>
<keyword evidence="2" id="KW-1133">Transmembrane helix</keyword>
<reference evidence="3 4" key="2">
    <citation type="journal article" date="2020" name="Microbiol. Resour. Announc.">
        <title>Antarctic desert soil bacteria exhibit high novel natural product potential, evaluated through long-read genome sequencing and comparative genomics.</title>
        <authorList>
            <person name="Benaud N."/>
            <person name="Edwards R.J."/>
            <person name="Amos T.G."/>
            <person name="D'Agostino P.M."/>
            <person name="Gutierrez-Chavez C."/>
            <person name="Montgomery K."/>
            <person name="Nicetic I."/>
            <person name="Ferrari B.C."/>
        </authorList>
    </citation>
    <scope>NUCLEOTIDE SEQUENCE [LARGE SCALE GENOMIC DNA]</scope>
    <source>
        <strain evidence="3 4">SPB151</strain>
    </source>
</reference>
<evidence type="ECO:0000256" key="1">
    <source>
        <dbReference type="SAM" id="MobiDB-lite"/>
    </source>
</evidence>
<dbReference type="EMBL" id="CP043661">
    <property type="protein sequence ID" value="QNE21436.1"/>
    <property type="molecule type" value="Genomic_DNA"/>
</dbReference>
<evidence type="ECO:0000256" key="2">
    <source>
        <dbReference type="SAM" id="Phobius"/>
    </source>
</evidence>
<feature type="transmembrane region" description="Helical" evidence="2">
    <location>
        <begin position="62"/>
        <end position="83"/>
    </location>
</feature>
<feature type="transmembrane region" description="Helical" evidence="2">
    <location>
        <begin position="122"/>
        <end position="146"/>
    </location>
</feature>
<feature type="transmembrane region" description="Helical" evidence="2">
    <location>
        <begin position="21"/>
        <end position="42"/>
    </location>
</feature>
<evidence type="ECO:0000313" key="3">
    <source>
        <dbReference type="EMBL" id="QNE21436.1"/>
    </source>
</evidence>
<keyword evidence="2" id="KW-0812">Transmembrane</keyword>
<accession>A0A7G6X5C1</accession>
<keyword evidence="2" id="KW-0472">Membrane</keyword>
<dbReference type="NCBIfam" id="NF038065">
    <property type="entry name" value="Pr6Pr"/>
    <property type="match status" value="1"/>
</dbReference>
<keyword evidence="4" id="KW-1185">Reference proteome</keyword>
<dbReference type="KEGG" id="kqi:F1D05_30320"/>
<protein>
    <submittedName>
        <fullName evidence="3">Uncharacterized protein</fullName>
    </submittedName>
</protein>
<gene>
    <name evidence="3" type="ORF">F1D05_30320</name>
</gene>
<reference evidence="4" key="1">
    <citation type="submission" date="2019-09" db="EMBL/GenBank/DDBJ databases">
        <title>Antimicrobial potential of Antarctic Bacteria.</title>
        <authorList>
            <person name="Benaud N."/>
            <person name="Edwards R.J."/>
            <person name="Ferrari B.C."/>
        </authorList>
    </citation>
    <scope>NUCLEOTIDE SEQUENCE [LARGE SCALE GENOMIC DNA]</scope>
    <source>
        <strain evidence="4">SPB151</strain>
    </source>
</reference>
<dbReference type="InterPro" id="IPR049713">
    <property type="entry name" value="Pr6Pr-like"/>
</dbReference>
<feature type="region of interest" description="Disordered" evidence="1">
    <location>
        <begin position="200"/>
        <end position="220"/>
    </location>
</feature>
<dbReference type="AlphaFoldDB" id="A0A7G6X5C1"/>
<evidence type="ECO:0000313" key="4">
    <source>
        <dbReference type="Proteomes" id="UP000515563"/>
    </source>
</evidence>
<organism evidence="3 4">
    <name type="scientific">Kribbella qitaiheensis</name>
    <dbReference type="NCBI Taxonomy" id="1544730"/>
    <lineage>
        <taxon>Bacteria</taxon>
        <taxon>Bacillati</taxon>
        <taxon>Actinomycetota</taxon>
        <taxon>Actinomycetes</taxon>
        <taxon>Propionibacteriales</taxon>
        <taxon>Kribbellaceae</taxon>
        <taxon>Kribbella</taxon>
    </lineage>
</organism>
<proteinExistence type="predicted"/>